<reference evidence="2" key="2">
    <citation type="submission" date="2020-11" db="EMBL/GenBank/DDBJ databases">
        <authorList>
            <person name="McCartney M.A."/>
            <person name="Auch B."/>
            <person name="Kono T."/>
            <person name="Mallez S."/>
            <person name="Becker A."/>
            <person name="Gohl D.M."/>
            <person name="Silverstein K.A.T."/>
            <person name="Koren S."/>
            <person name="Bechman K.B."/>
            <person name="Herman A."/>
            <person name="Abrahante J.E."/>
            <person name="Garbe J."/>
        </authorList>
    </citation>
    <scope>NUCLEOTIDE SEQUENCE</scope>
    <source>
        <strain evidence="2">Duluth1</strain>
        <tissue evidence="2">Whole animal</tissue>
    </source>
</reference>
<accession>A0A9D4KPS0</accession>
<dbReference type="AlphaFoldDB" id="A0A9D4KPS0"/>
<feature type="compositionally biased region" description="Polar residues" evidence="1">
    <location>
        <begin position="49"/>
        <end position="62"/>
    </location>
</feature>
<name>A0A9D4KPS0_DREPO</name>
<dbReference type="EMBL" id="JAIWYP010000004">
    <property type="protein sequence ID" value="KAH3843845.1"/>
    <property type="molecule type" value="Genomic_DNA"/>
</dbReference>
<sequence length="114" mass="12983">MLKPQSHISTDESLRMKIRSEPLDILAIWSVDGLPKTTTPVTLRHQHGQSRTNPTATRNQSYGVLCTNMAKTRIFTDKHDIDTDHPGPSRQRHGPTRRRHGPNTIYPVPKITRI</sequence>
<comment type="caution">
    <text evidence="2">The sequence shown here is derived from an EMBL/GenBank/DDBJ whole genome shotgun (WGS) entry which is preliminary data.</text>
</comment>
<gene>
    <name evidence="2" type="ORF">DPMN_117376</name>
</gene>
<evidence type="ECO:0000256" key="1">
    <source>
        <dbReference type="SAM" id="MobiDB-lite"/>
    </source>
</evidence>
<reference evidence="2" key="1">
    <citation type="journal article" date="2019" name="bioRxiv">
        <title>The Genome of the Zebra Mussel, Dreissena polymorpha: A Resource for Invasive Species Research.</title>
        <authorList>
            <person name="McCartney M.A."/>
            <person name="Auch B."/>
            <person name="Kono T."/>
            <person name="Mallez S."/>
            <person name="Zhang Y."/>
            <person name="Obille A."/>
            <person name="Becker A."/>
            <person name="Abrahante J.E."/>
            <person name="Garbe J."/>
            <person name="Badalamenti J.P."/>
            <person name="Herman A."/>
            <person name="Mangelson H."/>
            <person name="Liachko I."/>
            <person name="Sullivan S."/>
            <person name="Sone E.D."/>
            <person name="Koren S."/>
            <person name="Silverstein K.A.T."/>
            <person name="Beckman K.B."/>
            <person name="Gohl D.M."/>
        </authorList>
    </citation>
    <scope>NUCLEOTIDE SEQUENCE</scope>
    <source>
        <strain evidence="2">Duluth1</strain>
        <tissue evidence="2">Whole animal</tissue>
    </source>
</reference>
<evidence type="ECO:0000313" key="3">
    <source>
        <dbReference type="Proteomes" id="UP000828390"/>
    </source>
</evidence>
<feature type="region of interest" description="Disordered" evidence="1">
    <location>
        <begin position="40"/>
        <end position="63"/>
    </location>
</feature>
<keyword evidence="3" id="KW-1185">Reference proteome</keyword>
<protein>
    <submittedName>
        <fullName evidence="2">Uncharacterized protein</fullName>
    </submittedName>
</protein>
<evidence type="ECO:0000313" key="2">
    <source>
        <dbReference type="EMBL" id="KAH3843845.1"/>
    </source>
</evidence>
<feature type="compositionally biased region" description="Basic residues" evidence="1">
    <location>
        <begin position="90"/>
        <end position="101"/>
    </location>
</feature>
<dbReference type="Proteomes" id="UP000828390">
    <property type="component" value="Unassembled WGS sequence"/>
</dbReference>
<feature type="compositionally biased region" description="Basic and acidic residues" evidence="1">
    <location>
        <begin position="77"/>
        <end position="87"/>
    </location>
</feature>
<organism evidence="2 3">
    <name type="scientific">Dreissena polymorpha</name>
    <name type="common">Zebra mussel</name>
    <name type="synonym">Mytilus polymorpha</name>
    <dbReference type="NCBI Taxonomy" id="45954"/>
    <lineage>
        <taxon>Eukaryota</taxon>
        <taxon>Metazoa</taxon>
        <taxon>Spiralia</taxon>
        <taxon>Lophotrochozoa</taxon>
        <taxon>Mollusca</taxon>
        <taxon>Bivalvia</taxon>
        <taxon>Autobranchia</taxon>
        <taxon>Heteroconchia</taxon>
        <taxon>Euheterodonta</taxon>
        <taxon>Imparidentia</taxon>
        <taxon>Neoheterodontei</taxon>
        <taxon>Myida</taxon>
        <taxon>Dreissenoidea</taxon>
        <taxon>Dreissenidae</taxon>
        <taxon>Dreissena</taxon>
    </lineage>
</organism>
<proteinExistence type="predicted"/>
<feature type="region of interest" description="Disordered" evidence="1">
    <location>
        <begin position="77"/>
        <end position="114"/>
    </location>
</feature>